<dbReference type="eggNOG" id="KOG1075">
    <property type="taxonomic scope" value="Eukaryota"/>
</dbReference>
<gene>
    <name evidence="3" type="primary">LOC104211346</name>
</gene>
<dbReference type="PANTHER" id="PTHR19446">
    <property type="entry name" value="REVERSE TRANSCRIPTASES"/>
    <property type="match status" value="1"/>
</dbReference>
<organism evidence="2 3">
    <name type="scientific">Nicotiana sylvestris</name>
    <name type="common">Wood tobacco</name>
    <name type="synonym">South American tobacco</name>
    <dbReference type="NCBI Taxonomy" id="4096"/>
    <lineage>
        <taxon>Eukaryota</taxon>
        <taxon>Viridiplantae</taxon>
        <taxon>Streptophyta</taxon>
        <taxon>Embryophyta</taxon>
        <taxon>Tracheophyta</taxon>
        <taxon>Spermatophyta</taxon>
        <taxon>Magnoliopsida</taxon>
        <taxon>eudicotyledons</taxon>
        <taxon>Gunneridae</taxon>
        <taxon>Pentapetalae</taxon>
        <taxon>asterids</taxon>
        <taxon>lamiids</taxon>
        <taxon>Solanales</taxon>
        <taxon>Solanaceae</taxon>
        <taxon>Nicotianoideae</taxon>
        <taxon>Nicotianeae</taxon>
        <taxon>Nicotiana</taxon>
    </lineage>
</organism>
<dbReference type="InterPro" id="IPR000477">
    <property type="entry name" value="RT_dom"/>
</dbReference>
<dbReference type="SUPFAM" id="SSF56672">
    <property type="entry name" value="DNA/RNA polymerases"/>
    <property type="match status" value="1"/>
</dbReference>
<feature type="domain" description="Reverse transcriptase" evidence="1">
    <location>
        <begin position="234"/>
        <end position="372"/>
    </location>
</feature>
<dbReference type="OrthoDB" id="1306011at2759"/>
<dbReference type="STRING" id="4096.A0A1U7V138"/>
<name>A0A1U7V138_NICSY</name>
<dbReference type="RefSeq" id="XP_009758691.1">
    <property type="nucleotide sequence ID" value="XM_009760389.1"/>
</dbReference>
<keyword evidence="2" id="KW-1185">Reference proteome</keyword>
<dbReference type="InterPro" id="IPR043502">
    <property type="entry name" value="DNA/RNA_pol_sf"/>
</dbReference>
<evidence type="ECO:0000313" key="2">
    <source>
        <dbReference type="Proteomes" id="UP000189701"/>
    </source>
</evidence>
<reference evidence="2" key="1">
    <citation type="journal article" date="2013" name="Genome Biol.">
        <title>Reference genomes and transcriptomes of Nicotiana sylvestris and Nicotiana tomentosiformis.</title>
        <authorList>
            <person name="Sierro N."/>
            <person name="Battey J.N."/>
            <person name="Ouadi S."/>
            <person name="Bovet L."/>
            <person name="Goepfert S."/>
            <person name="Bakaher N."/>
            <person name="Peitsch M.C."/>
            <person name="Ivanov N.V."/>
        </authorList>
    </citation>
    <scope>NUCLEOTIDE SEQUENCE [LARGE SCALE GENOMIC DNA]</scope>
</reference>
<dbReference type="AlphaFoldDB" id="A0A1U7V138"/>
<dbReference type="Pfam" id="PF00078">
    <property type="entry name" value="RVT_1"/>
    <property type="match status" value="1"/>
</dbReference>
<accession>A0A1U7V138</accession>
<sequence length="372" mass="43666">MDVGIIIKKKKRFVRGQPRIRWGSLDKYNAHELEGRLLVLGAWKSSRDASAMWTATTNCIKEAAREVLGVSKGYYGRHRGDWWWNSVVQESTDEEQRRTNRVRYKEARKEAKLAVTDAKTVAFDRLYEELGGKGRDKKVFRMVKARERMARDLDQVRCIKDEEDSVLTEDSQIKHRWQTYFHELLNEEGSSSIVIGELGHSESRRDFGYYRRIKVEEVVKAVGKMSRGKATGPDEIPTKRMPDEWRCSLLIPLFKNKSDIQNCNNYRGIKLLSHTMKVWERVVERRVRRAVSISENQFGFMPGCSTTEVIHLIRRLVEKYRERKRDLHMVFIDLEKAYDRVPRDVLWRCLEVKGVPVAYIESIKDMYDGART</sequence>
<dbReference type="PROSITE" id="PS50878">
    <property type="entry name" value="RT_POL"/>
    <property type="match status" value="1"/>
</dbReference>
<evidence type="ECO:0000313" key="3">
    <source>
        <dbReference type="RefSeq" id="XP_009758691.1"/>
    </source>
</evidence>
<dbReference type="Proteomes" id="UP000189701">
    <property type="component" value="Unplaced"/>
</dbReference>
<reference evidence="3" key="2">
    <citation type="submission" date="2025-08" db="UniProtKB">
        <authorList>
            <consortium name="RefSeq"/>
        </authorList>
    </citation>
    <scope>IDENTIFICATION</scope>
    <source>
        <tissue evidence="3">Leaf</tissue>
    </source>
</reference>
<evidence type="ECO:0000259" key="1">
    <source>
        <dbReference type="PROSITE" id="PS50878"/>
    </source>
</evidence>
<proteinExistence type="predicted"/>
<protein>
    <submittedName>
        <fullName evidence="3">Uncharacterized protein LOC104211346</fullName>
    </submittedName>
</protein>